<proteinExistence type="predicted"/>
<keyword evidence="2" id="KW-0378">Hydrolase</keyword>
<evidence type="ECO:0000256" key="1">
    <source>
        <dbReference type="ARBA" id="ARBA00022741"/>
    </source>
</evidence>
<dbReference type="PROSITE" id="PS51206">
    <property type="entry name" value="SF3_HELICASE_1"/>
    <property type="match status" value="1"/>
</dbReference>
<keyword evidence="5" id="KW-0347">Helicase</keyword>
<feature type="domain" description="SF3 helicase" evidence="4">
    <location>
        <begin position="223"/>
        <end position="379"/>
    </location>
</feature>
<keyword evidence="1" id="KW-0547">Nucleotide-binding</keyword>
<sequence>MKEYSEKEFSELLPSLDIQSVVDAETFGIVMAEDEPYIRTRKEIMLRKRAKELGLSVKVFDKLFKSFADGYAAKLKSAGGSGKKDVPLWYSPETKKIDEIMFVTDFNFFHGYACINGQLYGSSGKVSDAEVLAQIQNQLSYWVTMNLAKRSNDLLRVLKNQTYKEPAFPDQDKIPVQNGYVRLDGSLCPEFEFSPYRFPVVYAPEAGEPSKWNAFLSDLLNPTDILTLQEFLGYALIPTNRAQKSLYIIGSGGEGKSVIGTIAQDIFGNCMVSGSLHDLDENRFAVASLENALLFLDDELSTNACRESRRQKEIVTADKPIRVERKGVQSYDANVFCKLMAFGNVPFDTLYDHSDGAFRRRIILRTKAKPEGRKDDRNLSETLKNERESIFLWCFKGLQRLIANGWEFTISEEAQEEARQSKEDSFNFIGFLNDEGSIKLGDKKYSASSTHIYAAYFGWCRDNAEDPFKRKTVIKYLKDNAKRLGVEYSFNVPTKQGSHVRGFNGVEIKRFVPVDDLEGFGN</sequence>
<evidence type="ECO:0000313" key="5">
    <source>
        <dbReference type="EMBL" id="DAF60712.1"/>
    </source>
</evidence>
<dbReference type="InterPro" id="IPR027417">
    <property type="entry name" value="P-loop_NTPase"/>
</dbReference>
<dbReference type="GO" id="GO:0004386">
    <property type="term" value="F:helicase activity"/>
    <property type="evidence" value="ECO:0007669"/>
    <property type="project" value="UniProtKB-KW"/>
</dbReference>
<dbReference type="InterPro" id="IPR014015">
    <property type="entry name" value="Helicase_SF3_DNA-vir"/>
</dbReference>
<dbReference type="InterPro" id="IPR051620">
    <property type="entry name" value="ORF904-like_C"/>
</dbReference>
<name>A0A8S5TC48_9CAUD</name>
<evidence type="ECO:0000259" key="4">
    <source>
        <dbReference type="PROSITE" id="PS51206"/>
    </source>
</evidence>
<dbReference type="GO" id="GO:0016787">
    <property type="term" value="F:hydrolase activity"/>
    <property type="evidence" value="ECO:0007669"/>
    <property type="project" value="UniProtKB-KW"/>
</dbReference>
<dbReference type="InterPro" id="IPR045455">
    <property type="entry name" value="NrS-1_pol-like_helicase"/>
</dbReference>
<keyword evidence="3" id="KW-0067">ATP-binding</keyword>
<dbReference type="PANTHER" id="PTHR35372">
    <property type="entry name" value="ATP BINDING PROTEIN-RELATED"/>
    <property type="match status" value="1"/>
</dbReference>
<evidence type="ECO:0000256" key="3">
    <source>
        <dbReference type="ARBA" id="ARBA00022840"/>
    </source>
</evidence>
<evidence type="ECO:0000256" key="2">
    <source>
        <dbReference type="ARBA" id="ARBA00022801"/>
    </source>
</evidence>
<dbReference type="Gene3D" id="3.40.50.300">
    <property type="entry name" value="P-loop containing nucleotide triphosphate hydrolases"/>
    <property type="match status" value="1"/>
</dbReference>
<reference evidence="5" key="1">
    <citation type="journal article" date="2021" name="Proc. Natl. Acad. Sci. U.S.A.">
        <title>A Catalog of Tens of Thousands of Viruses from Human Metagenomes Reveals Hidden Associations with Chronic Diseases.</title>
        <authorList>
            <person name="Tisza M.J."/>
            <person name="Buck C.B."/>
        </authorList>
    </citation>
    <scope>NUCLEOTIDE SEQUENCE</scope>
    <source>
        <strain evidence="5">Ct89I2</strain>
    </source>
</reference>
<dbReference type="Pfam" id="PF19263">
    <property type="entry name" value="DUF5906"/>
    <property type="match status" value="1"/>
</dbReference>
<dbReference type="PANTHER" id="PTHR35372:SF2">
    <property type="entry name" value="SF3 HELICASE DOMAIN-CONTAINING PROTEIN"/>
    <property type="match status" value="1"/>
</dbReference>
<organism evidence="5">
    <name type="scientific">Myoviridae sp. ct89I2</name>
    <dbReference type="NCBI Taxonomy" id="2827662"/>
    <lineage>
        <taxon>Viruses</taxon>
        <taxon>Duplodnaviria</taxon>
        <taxon>Heunggongvirae</taxon>
        <taxon>Uroviricota</taxon>
        <taxon>Caudoviricetes</taxon>
    </lineage>
</organism>
<dbReference type="GO" id="GO:0005524">
    <property type="term" value="F:ATP binding"/>
    <property type="evidence" value="ECO:0007669"/>
    <property type="project" value="UniProtKB-KW"/>
</dbReference>
<protein>
    <submittedName>
        <fullName evidence="5">DsDNA helicase</fullName>
    </submittedName>
</protein>
<accession>A0A8S5TC48</accession>
<dbReference type="EMBL" id="BK032795">
    <property type="protein sequence ID" value="DAF60712.1"/>
    <property type="molecule type" value="Genomic_DNA"/>
</dbReference>